<dbReference type="Gene3D" id="3.40.440.10">
    <property type="entry name" value="Adenylosuccinate Synthetase, subunit A, domain 1"/>
    <property type="match status" value="1"/>
</dbReference>
<dbReference type="InterPro" id="IPR027417">
    <property type="entry name" value="P-loop_NTPase"/>
</dbReference>
<keyword evidence="6" id="KW-0658">Purine biosynthesis</keyword>
<dbReference type="InterPro" id="IPR042111">
    <property type="entry name" value="Adenylosuccinate_synth_dom3"/>
</dbReference>
<keyword evidence="7" id="KW-0460">Magnesium</keyword>
<dbReference type="InterPro" id="IPR042109">
    <property type="entry name" value="Adenylosuccinate_synth_dom1"/>
</dbReference>
<dbReference type="Gene3D" id="3.90.170.10">
    <property type="entry name" value="Adenylosuccinate Synthetase, subunit A, domain 3"/>
    <property type="match status" value="1"/>
</dbReference>
<proteinExistence type="inferred from homology"/>
<dbReference type="Gene3D" id="1.10.300.10">
    <property type="entry name" value="Adenylosuccinate Synthetase, subunit A, domain 2"/>
    <property type="match status" value="1"/>
</dbReference>
<evidence type="ECO:0000313" key="9">
    <source>
        <dbReference type="EMBL" id="MPM08075.1"/>
    </source>
</evidence>
<evidence type="ECO:0000256" key="8">
    <source>
        <dbReference type="ARBA" id="ARBA00023134"/>
    </source>
</evidence>
<evidence type="ECO:0000256" key="5">
    <source>
        <dbReference type="ARBA" id="ARBA00022741"/>
    </source>
</evidence>
<dbReference type="InterPro" id="IPR033128">
    <property type="entry name" value="Adenylosuccin_syn_Lys_AS"/>
</dbReference>
<comment type="caution">
    <text evidence="9">The sequence shown here is derived from an EMBL/GenBank/DDBJ whole genome shotgun (WGS) entry which is preliminary data.</text>
</comment>
<dbReference type="GO" id="GO:0046040">
    <property type="term" value="P:IMP metabolic process"/>
    <property type="evidence" value="ECO:0007669"/>
    <property type="project" value="TreeGrafter"/>
</dbReference>
<reference evidence="9" key="1">
    <citation type="submission" date="2019-08" db="EMBL/GenBank/DDBJ databases">
        <authorList>
            <person name="Kucharzyk K."/>
            <person name="Murdoch R.W."/>
            <person name="Higgins S."/>
            <person name="Loffler F."/>
        </authorList>
    </citation>
    <scope>NUCLEOTIDE SEQUENCE</scope>
</reference>
<keyword evidence="5" id="KW-0547">Nucleotide-binding</keyword>
<dbReference type="InterPro" id="IPR042110">
    <property type="entry name" value="Adenylosuccinate_synth_dom2"/>
</dbReference>
<organism evidence="9">
    <name type="scientific">bioreactor metagenome</name>
    <dbReference type="NCBI Taxonomy" id="1076179"/>
    <lineage>
        <taxon>unclassified sequences</taxon>
        <taxon>metagenomes</taxon>
        <taxon>ecological metagenomes</taxon>
    </lineage>
</organism>
<name>A0A644WVX8_9ZZZZ</name>
<dbReference type="GO" id="GO:0005525">
    <property type="term" value="F:GTP binding"/>
    <property type="evidence" value="ECO:0007669"/>
    <property type="project" value="UniProtKB-KW"/>
</dbReference>
<dbReference type="SUPFAM" id="SSF52540">
    <property type="entry name" value="P-loop containing nucleoside triphosphate hydrolases"/>
    <property type="match status" value="1"/>
</dbReference>
<dbReference type="GO" id="GO:0005737">
    <property type="term" value="C:cytoplasm"/>
    <property type="evidence" value="ECO:0007669"/>
    <property type="project" value="TreeGrafter"/>
</dbReference>
<dbReference type="FunFam" id="3.90.170.10:FF:000001">
    <property type="entry name" value="Adenylosuccinate synthetase"/>
    <property type="match status" value="1"/>
</dbReference>
<keyword evidence="8" id="KW-0342">GTP-binding</keyword>
<keyword evidence="4" id="KW-0479">Metal-binding</keyword>
<dbReference type="Pfam" id="PF00709">
    <property type="entry name" value="Adenylsucc_synt"/>
    <property type="match status" value="1"/>
</dbReference>
<dbReference type="SMART" id="SM00788">
    <property type="entry name" value="Adenylsucc_synt"/>
    <property type="match status" value="1"/>
</dbReference>
<dbReference type="InterPro" id="IPR001114">
    <property type="entry name" value="Adenylosuccinate_synthetase"/>
</dbReference>
<dbReference type="PANTHER" id="PTHR11846">
    <property type="entry name" value="ADENYLOSUCCINATE SYNTHETASE"/>
    <property type="match status" value="1"/>
</dbReference>
<comment type="subunit">
    <text evidence="2">Homodimer.</text>
</comment>
<keyword evidence="3 9" id="KW-0436">Ligase</keyword>
<accession>A0A644WVX8</accession>
<dbReference type="EMBL" id="VSSQ01001409">
    <property type="protein sequence ID" value="MPM08075.1"/>
    <property type="molecule type" value="Genomic_DNA"/>
</dbReference>
<protein>
    <submittedName>
        <fullName evidence="9">Adenylosuccinate synthetase</fullName>
        <ecNumber evidence="9">6.3.4.4</ecNumber>
    </submittedName>
</protein>
<dbReference type="EC" id="6.3.4.4" evidence="9"/>
<evidence type="ECO:0000256" key="4">
    <source>
        <dbReference type="ARBA" id="ARBA00022723"/>
    </source>
</evidence>
<dbReference type="PROSITE" id="PS00513">
    <property type="entry name" value="ADENYLOSUCCIN_SYN_2"/>
    <property type="match status" value="1"/>
</dbReference>
<gene>
    <name evidence="9" type="primary">purA_18</name>
    <name evidence="9" type="ORF">SDC9_54387</name>
</gene>
<dbReference type="HAMAP" id="MF_00011">
    <property type="entry name" value="Adenylosucc_synth"/>
    <property type="match status" value="1"/>
</dbReference>
<dbReference type="PANTHER" id="PTHR11846:SF0">
    <property type="entry name" value="ADENYLOSUCCINATE SYNTHETASE"/>
    <property type="match status" value="1"/>
</dbReference>
<comment type="cofactor">
    <cofactor evidence="1">
        <name>Mg(2+)</name>
        <dbReference type="ChEBI" id="CHEBI:18420"/>
    </cofactor>
</comment>
<sequence>MPTHRLLDAVKEAAMGDKKIGSTLKGIGPAYTDKYSRCGLRVGEILHEGFAEEYKSRRDAHIKIIEQSGIDFRNILLDGMPFGEYEKEWLIAADKLKQFRIVAAEIEINKALKAGKRILAEGAQGTMLDVDFGSYPYVTSSNTMTGGVCTGLGIAPCHVGKVFGIFKAYCTRVGNGPFPTELFDDMGEMIRKNGNEFGATTGRPRRTGWLDLPALRYSVMINGVTDLIMTKADVLTGIETISVCNSYKCGDATYDLPDIPMGCQPEILLKELDGWKCDLTSITGTSDFPSELTGYISFVENAAGVHLSHVSTGPDRNQLIKI</sequence>
<dbReference type="GO" id="GO:0004019">
    <property type="term" value="F:adenylosuccinate synthase activity"/>
    <property type="evidence" value="ECO:0007669"/>
    <property type="project" value="UniProtKB-EC"/>
</dbReference>
<dbReference type="AlphaFoldDB" id="A0A644WVX8"/>
<evidence type="ECO:0000256" key="3">
    <source>
        <dbReference type="ARBA" id="ARBA00022598"/>
    </source>
</evidence>
<dbReference type="GO" id="GO:0044208">
    <property type="term" value="P:'de novo' AMP biosynthetic process"/>
    <property type="evidence" value="ECO:0007669"/>
    <property type="project" value="TreeGrafter"/>
</dbReference>
<evidence type="ECO:0000256" key="1">
    <source>
        <dbReference type="ARBA" id="ARBA00001946"/>
    </source>
</evidence>
<evidence type="ECO:0000256" key="6">
    <source>
        <dbReference type="ARBA" id="ARBA00022755"/>
    </source>
</evidence>
<dbReference type="GO" id="GO:0046872">
    <property type="term" value="F:metal ion binding"/>
    <property type="evidence" value="ECO:0007669"/>
    <property type="project" value="UniProtKB-KW"/>
</dbReference>
<evidence type="ECO:0000256" key="7">
    <source>
        <dbReference type="ARBA" id="ARBA00022842"/>
    </source>
</evidence>
<evidence type="ECO:0000256" key="2">
    <source>
        <dbReference type="ARBA" id="ARBA00011738"/>
    </source>
</evidence>